<dbReference type="RefSeq" id="WP_168151926.1">
    <property type="nucleotide sequence ID" value="NZ_JAAWVT010000004.1"/>
</dbReference>
<sequence>MALKPRVFSEPMPPYMSAIGMKWARFVDDPSGGAGGNGAPAGDAGAAGAAGGNADDTDLDKIEGLGDAGKNAIKGERAKAREAEARANAQAAESARLKAIVDAAEEAKLSDLEKAQKVTDDTKAENARLATENMRLTALATHSVSKENQDLVVGTDAASFLASAERISKLEAAAAGKTKTQEVVPGSGTGLGVVISARDAGLDQARKRGFITE</sequence>
<reference evidence="3 4" key="1">
    <citation type="submission" date="2020-04" db="EMBL/GenBank/DDBJ databases">
        <title>Paeniglutamicibacter sp. ANT13_2, a novel actinomycete isolated from sediment in Antarctica.</title>
        <authorList>
            <person name="Sakdapetsiri C."/>
            <person name="Pinyakong O."/>
        </authorList>
    </citation>
    <scope>NUCLEOTIDE SEQUENCE [LARGE SCALE GENOMIC DNA]</scope>
    <source>
        <strain evidence="3 4">ANT13_2</strain>
    </source>
</reference>
<feature type="region of interest" description="Disordered" evidence="2">
    <location>
        <begin position="31"/>
        <end position="53"/>
    </location>
</feature>
<evidence type="ECO:0000313" key="4">
    <source>
        <dbReference type="Proteomes" id="UP000746595"/>
    </source>
</evidence>
<evidence type="ECO:0000256" key="2">
    <source>
        <dbReference type="SAM" id="MobiDB-lite"/>
    </source>
</evidence>
<keyword evidence="4" id="KW-1185">Reference proteome</keyword>
<dbReference type="EMBL" id="JAAWVT010000004">
    <property type="protein sequence ID" value="NKG21101.1"/>
    <property type="molecule type" value="Genomic_DNA"/>
</dbReference>
<accession>A0ABX1G6A8</accession>
<evidence type="ECO:0008006" key="5">
    <source>
        <dbReference type="Google" id="ProtNLM"/>
    </source>
</evidence>
<dbReference type="Proteomes" id="UP000746595">
    <property type="component" value="Unassembled WGS sequence"/>
</dbReference>
<protein>
    <recommendedName>
        <fullName evidence="5">DUF4355 domain-containing protein</fullName>
    </recommendedName>
</protein>
<evidence type="ECO:0000256" key="1">
    <source>
        <dbReference type="SAM" id="Coils"/>
    </source>
</evidence>
<proteinExistence type="predicted"/>
<organism evidence="3 4">
    <name type="scientific">Paeniglutamicibacter terrestris</name>
    <dbReference type="NCBI Taxonomy" id="2723403"/>
    <lineage>
        <taxon>Bacteria</taxon>
        <taxon>Bacillati</taxon>
        <taxon>Actinomycetota</taxon>
        <taxon>Actinomycetes</taxon>
        <taxon>Micrococcales</taxon>
        <taxon>Micrococcaceae</taxon>
        <taxon>Paeniglutamicibacter</taxon>
    </lineage>
</organism>
<name>A0ABX1G6A8_9MICC</name>
<comment type="caution">
    <text evidence="3">The sequence shown here is derived from an EMBL/GenBank/DDBJ whole genome shotgun (WGS) entry which is preliminary data.</text>
</comment>
<keyword evidence="1" id="KW-0175">Coiled coil</keyword>
<evidence type="ECO:0000313" key="3">
    <source>
        <dbReference type="EMBL" id="NKG21101.1"/>
    </source>
</evidence>
<gene>
    <name evidence="3" type="ORF">HED64_10340</name>
</gene>
<feature type="coiled-coil region" evidence="1">
    <location>
        <begin position="73"/>
        <end position="132"/>
    </location>
</feature>